<dbReference type="Pfam" id="PF12680">
    <property type="entry name" value="SnoaL_2"/>
    <property type="match status" value="1"/>
</dbReference>
<dbReference type="Gene3D" id="3.10.450.50">
    <property type="match status" value="1"/>
</dbReference>
<organism evidence="2">
    <name type="scientific">marine metagenome</name>
    <dbReference type="NCBI Taxonomy" id="408172"/>
    <lineage>
        <taxon>unclassified sequences</taxon>
        <taxon>metagenomes</taxon>
        <taxon>ecological metagenomes</taxon>
    </lineage>
</organism>
<evidence type="ECO:0000313" key="2">
    <source>
        <dbReference type="EMBL" id="SVB42610.1"/>
    </source>
</evidence>
<dbReference type="EMBL" id="UINC01041397">
    <property type="protein sequence ID" value="SVB42610.1"/>
    <property type="molecule type" value="Genomic_DNA"/>
</dbReference>
<proteinExistence type="predicted"/>
<feature type="domain" description="SnoaL-like" evidence="1">
    <location>
        <begin position="16"/>
        <end position="115"/>
    </location>
</feature>
<sequence>MKKLSTEEMISLVERSYFYNVDNKQLEATVSCFTDDAELIVQTASVSHNGKGEIRRMLKDFMRDNEVIYHGDFSHVVDVDNQLIASQFLARIERSDGSEVSMRNCNFFVLQNGHFSKVTIYMSGENPLV</sequence>
<reference evidence="2" key="1">
    <citation type="submission" date="2018-05" db="EMBL/GenBank/DDBJ databases">
        <authorList>
            <person name="Lanie J.A."/>
            <person name="Ng W.-L."/>
            <person name="Kazmierczak K.M."/>
            <person name="Andrzejewski T.M."/>
            <person name="Davidsen T.M."/>
            <person name="Wayne K.J."/>
            <person name="Tettelin H."/>
            <person name="Glass J.I."/>
            <person name="Rusch D."/>
            <person name="Podicherti R."/>
            <person name="Tsui H.-C.T."/>
            <person name="Winkler M.E."/>
        </authorList>
    </citation>
    <scope>NUCLEOTIDE SEQUENCE</scope>
</reference>
<dbReference type="SUPFAM" id="SSF54427">
    <property type="entry name" value="NTF2-like"/>
    <property type="match status" value="1"/>
</dbReference>
<protein>
    <recommendedName>
        <fullName evidence="1">SnoaL-like domain-containing protein</fullName>
    </recommendedName>
</protein>
<accession>A0A382DW00</accession>
<evidence type="ECO:0000259" key="1">
    <source>
        <dbReference type="Pfam" id="PF12680"/>
    </source>
</evidence>
<dbReference type="AlphaFoldDB" id="A0A382DW00"/>
<gene>
    <name evidence="2" type="ORF">METZ01_LOCUS195464</name>
</gene>
<dbReference type="InterPro" id="IPR032710">
    <property type="entry name" value="NTF2-like_dom_sf"/>
</dbReference>
<name>A0A382DW00_9ZZZZ</name>
<dbReference type="InterPro" id="IPR037401">
    <property type="entry name" value="SnoaL-like"/>
</dbReference>